<organism evidence="5 6">
    <name type="scientific">Streptomyces noursei</name>
    <name type="common">Streptomyces albulus</name>
    <dbReference type="NCBI Taxonomy" id="1971"/>
    <lineage>
        <taxon>Bacteria</taxon>
        <taxon>Bacillati</taxon>
        <taxon>Actinomycetota</taxon>
        <taxon>Actinomycetes</taxon>
        <taxon>Kitasatosporales</taxon>
        <taxon>Streptomycetaceae</taxon>
        <taxon>Streptomyces</taxon>
    </lineage>
</organism>
<name>A0A2N8PNY2_STRNR</name>
<gene>
    <name evidence="5" type="ORF">AOB60_20200</name>
</gene>
<evidence type="ECO:0000256" key="2">
    <source>
        <dbReference type="ARBA" id="ARBA00023172"/>
    </source>
</evidence>
<dbReference type="InterPro" id="IPR036162">
    <property type="entry name" value="Resolvase-like_N_sf"/>
</dbReference>
<dbReference type="PANTHER" id="PTHR30461:SF2">
    <property type="entry name" value="SERINE RECOMBINASE PINE-RELATED"/>
    <property type="match status" value="1"/>
</dbReference>
<dbReference type="InterPro" id="IPR006119">
    <property type="entry name" value="Resolv_N"/>
</dbReference>
<dbReference type="CDD" id="cd00338">
    <property type="entry name" value="Ser_Recombinase"/>
    <property type="match status" value="1"/>
</dbReference>
<dbReference type="Proteomes" id="UP000236047">
    <property type="component" value="Unassembled WGS sequence"/>
</dbReference>
<dbReference type="AlphaFoldDB" id="A0A2N8PNY2"/>
<evidence type="ECO:0000256" key="3">
    <source>
        <dbReference type="SAM" id="Coils"/>
    </source>
</evidence>
<dbReference type="GO" id="GO:0000150">
    <property type="term" value="F:DNA strand exchange activity"/>
    <property type="evidence" value="ECO:0007669"/>
    <property type="project" value="InterPro"/>
</dbReference>
<dbReference type="SUPFAM" id="SSF53041">
    <property type="entry name" value="Resolvase-like"/>
    <property type="match status" value="1"/>
</dbReference>
<dbReference type="InterPro" id="IPR050639">
    <property type="entry name" value="SSR_resolvase"/>
</dbReference>
<keyword evidence="6" id="KW-1185">Reference proteome</keyword>
<dbReference type="Gene3D" id="3.40.50.1390">
    <property type="entry name" value="Resolvase, N-terminal catalytic domain"/>
    <property type="match status" value="1"/>
</dbReference>
<dbReference type="InterPro" id="IPR038109">
    <property type="entry name" value="DNA_bind_recomb_sf"/>
</dbReference>
<keyword evidence="2" id="KW-0233">DNA recombination</keyword>
<dbReference type="InterPro" id="IPR011109">
    <property type="entry name" value="DNA_bind_recombinase_dom"/>
</dbReference>
<dbReference type="GO" id="GO:0003677">
    <property type="term" value="F:DNA binding"/>
    <property type="evidence" value="ECO:0007669"/>
    <property type="project" value="UniProtKB-KW"/>
</dbReference>
<dbReference type="Gene3D" id="3.90.1750.20">
    <property type="entry name" value="Putative Large Serine Recombinase, Chain B, Domain 2"/>
    <property type="match status" value="1"/>
</dbReference>
<feature type="domain" description="Resolvase/invertase-type recombinase catalytic" evidence="4">
    <location>
        <begin position="21"/>
        <end position="166"/>
    </location>
</feature>
<evidence type="ECO:0000313" key="6">
    <source>
        <dbReference type="Proteomes" id="UP000236047"/>
    </source>
</evidence>
<reference evidence="6" key="1">
    <citation type="submission" date="2015-09" db="EMBL/GenBank/DDBJ databases">
        <authorList>
            <person name="Graham D.E."/>
            <person name="Mahan K.M."/>
            <person name="Klingeman D.M."/>
            <person name="Fida T."/>
            <person name="Giannone R.J."/>
            <person name="Hettich R.L."/>
            <person name="Parry R.J."/>
            <person name="Spain J.C."/>
        </authorList>
    </citation>
    <scope>NUCLEOTIDE SEQUENCE [LARGE SCALE GENOMIC DNA]</scope>
    <source>
        <strain evidence="6">JCM 4701</strain>
    </source>
</reference>
<keyword evidence="3" id="KW-0175">Coiled coil</keyword>
<proteinExistence type="predicted"/>
<feature type="coiled-coil region" evidence="3">
    <location>
        <begin position="411"/>
        <end position="438"/>
    </location>
</feature>
<dbReference type="Pfam" id="PF07508">
    <property type="entry name" value="Recombinase"/>
    <property type="match status" value="1"/>
</dbReference>
<dbReference type="EMBL" id="LJSN01000002">
    <property type="protein sequence ID" value="PNE42729.1"/>
    <property type="molecule type" value="Genomic_DNA"/>
</dbReference>
<dbReference type="RefSeq" id="WP_258017902.1">
    <property type="nucleotide sequence ID" value="NZ_LJSN01000002.1"/>
</dbReference>
<evidence type="ECO:0000256" key="1">
    <source>
        <dbReference type="ARBA" id="ARBA00023125"/>
    </source>
</evidence>
<evidence type="ECO:0000259" key="4">
    <source>
        <dbReference type="SMART" id="SM00857"/>
    </source>
</evidence>
<evidence type="ECO:0000313" key="5">
    <source>
        <dbReference type="EMBL" id="PNE42729.1"/>
    </source>
</evidence>
<accession>A0A2N8PNY2</accession>
<dbReference type="Pfam" id="PF00239">
    <property type="entry name" value="Resolvase"/>
    <property type="match status" value="1"/>
</dbReference>
<sequence length="546" mass="61915">MTPDIPATFRGSPTDEDGEPWLGYIRVSTWKEEKISPELQKTAVEAWAARTGKRIIGWIEDLDATGRNFKRKIVNGIARVERREAIGIACWKYSRFGRTRDGVAVNLKRLEDAGGQLASATEEVDARTATGRLQRGILFEFAAYESDVRGEQWRETHDHRRDKLHLPATGRQRFGYIWHPRRLPDPERPGYWLLQEERYEANQHTGPVMADRYRQFIDGDAFYALVGELNTGGHRTTRGGLWTEQTLIRYMDSGFCAGLLRVHNPKCNTCNPEKRGHCPNTIFIPGAQEELISAEIWQTYLEHRAERRATPPRARRGTYEGSGLMRHGSCRGTLVPNNAQRLVDGQMAKIRGYAYRCGRRATTGPLGCEGVWATRHEVEGEVFKWLKREAASGIDAAPSTPEDLAAPRNQRAAAARDRARLEAEADKLSTALTNLRIDRAANPDDYKPGEYEAARDKIRRKQEATTAAMERLAVVESTPHRSDYEQLIIGTAAEWRTLEARERNGMLRQLARRVVVDRQDGNITVTVHPVWEPDPWEVEQSDVRAG</sequence>
<protein>
    <recommendedName>
        <fullName evidence="4">Resolvase/invertase-type recombinase catalytic domain-containing protein</fullName>
    </recommendedName>
</protein>
<comment type="caution">
    <text evidence="5">The sequence shown here is derived from an EMBL/GenBank/DDBJ whole genome shotgun (WGS) entry which is preliminary data.</text>
</comment>
<dbReference type="SMART" id="SM00857">
    <property type="entry name" value="Resolvase"/>
    <property type="match status" value="1"/>
</dbReference>
<keyword evidence="1" id="KW-0238">DNA-binding</keyword>
<dbReference type="PANTHER" id="PTHR30461">
    <property type="entry name" value="DNA-INVERTASE FROM LAMBDOID PROPHAGE"/>
    <property type="match status" value="1"/>
</dbReference>